<dbReference type="PANTHER" id="PTHR48047:SF215">
    <property type="entry name" value="GLYCOSYLTRANSFERASE"/>
    <property type="match status" value="1"/>
</dbReference>
<dbReference type="GO" id="GO:0035251">
    <property type="term" value="F:UDP-glucosyltransferase activity"/>
    <property type="evidence" value="ECO:0007669"/>
    <property type="project" value="TreeGrafter"/>
</dbReference>
<evidence type="ECO:0000313" key="4">
    <source>
        <dbReference type="Proteomes" id="UP000809789"/>
    </source>
</evidence>
<comment type="caution">
    <text evidence="3">The sequence shown here is derived from an EMBL/GenBank/DDBJ whole genome shotgun (WGS) entry which is preliminary data.</text>
</comment>
<organism evidence="3 4">
    <name type="scientific">Elsinoe batatas</name>
    <dbReference type="NCBI Taxonomy" id="2601811"/>
    <lineage>
        <taxon>Eukaryota</taxon>
        <taxon>Fungi</taxon>
        <taxon>Dikarya</taxon>
        <taxon>Ascomycota</taxon>
        <taxon>Pezizomycotina</taxon>
        <taxon>Dothideomycetes</taxon>
        <taxon>Dothideomycetidae</taxon>
        <taxon>Myriangiales</taxon>
        <taxon>Elsinoaceae</taxon>
        <taxon>Elsinoe</taxon>
    </lineage>
</organism>
<evidence type="ECO:0000256" key="2">
    <source>
        <dbReference type="ARBA" id="ARBA00022679"/>
    </source>
</evidence>
<gene>
    <name evidence="3" type="ORF">KVT40_006537</name>
</gene>
<dbReference type="Gene3D" id="3.40.50.2000">
    <property type="entry name" value="Glycogen Phosphorylase B"/>
    <property type="match status" value="2"/>
</dbReference>
<evidence type="ECO:0008006" key="5">
    <source>
        <dbReference type="Google" id="ProtNLM"/>
    </source>
</evidence>
<evidence type="ECO:0000256" key="1">
    <source>
        <dbReference type="ARBA" id="ARBA00009995"/>
    </source>
</evidence>
<sequence length="452" mass="49180">MPPSGSAARTPSLQVHLLVLSIPTYERNFSSSGQSSNPNIQLSEIADGQHRANADEHDPSKLVGFITGTEFSRAVKSEVDRVNARLGDGEKVTSALLNPLMGGVIRDLGEMKVKVFCLFPSPWYMCRVAMHPENILGADLDTEVHLSGVGDVEGKLTVMLGDAVDVATDMYHRFVRPVFDLVEGWVVSNSNLGLEGHGWRGKVGDESPRNFMVGPMIPDWYLGMAEKGYRKTMQERAVEAEDQDGILTFLDNTPEKSAVYVALGSHSDFNKEQALLVIDALRTTKTPFVFLHREDPAGLREAVGPDSGGVITSWAPQLEVLAHPAIKFALSHGGFGTMMQGIFAGVPFVTCPVGADQFLDTKVMQHLGMLLGTFGVNKRRPRMAVKDGYPVLPDDAGHTVRSILGDLLGSEAGAKRIEVARNMTLEIRKRVLASKKEETPAEFEALRVAMSA</sequence>
<dbReference type="AlphaFoldDB" id="A0A8K0L1W0"/>
<dbReference type="Pfam" id="PF00201">
    <property type="entry name" value="UDPGT"/>
    <property type="match status" value="1"/>
</dbReference>
<dbReference type="OrthoDB" id="5835829at2759"/>
<keyword evidence="4" id="KW-1185">Reference proteome</keyword>
<accession>A0A8K0L1W0</accession>
<reference evidence="3" key="1">
    <citation type="submission" date="2021-07" db="EMBL/GenBank/DDBJ databases">
        <title>Elsinoe batatas strain:CRI-CJ2 Genome sequencing and assembly.</title>
        <authorList>
            <person name="Huang L."/>
        </authorList>
    </citation>
    <scope>NUCLEOTIDE SEQUENCE</scope>
    <source>
        <strain evidence="3">CRI-CJ2</strain>
    </source>
</reference>
<dbReference type="SUPFAM" id="SSF53756">
    <property type="entry name" value="UDP-Glycosyltransferase/glycogen phosphorylase"/>
    <property type="match status" value="1"/>
</dbReference>
<protein>
    <recommendedName>
        <fullName evidence="5">Glycosyltransferase family 1 protein</fullName>
    </recommendedName>
</protein>
<dbReference type="Proteomes" id="UP000809789">
    <property type="component" value="Unassembled WGS sequence"/>
</dbReference>
<name>A0A8K0L1W0_9PEZI</name>
<dbReference type="CDD" id="cd03784">
    <property type="entry name" value="GT1_Gtf-like"/>
    <property type="match status" value="1"/>
</dbReference>
<evidence type="ECO:0000313" key="3">
    <source>
        <dbReference type="EMBL" id="KAG8626136.1"/>
    </source>
</evidence>
<dbReference type="EMBL" id="JAESVG020000007">
    <property type="protein sequence ID" value="KAG8626136.1"/>
    <property type="molecule type" value="Genomic_DNA"/>
</dbReference>
<comment type="similarity">
    <text evidence="1">Belongs to the UDP-glycosyltransferase family.</text>
</comment>
<proteinExistence type="inferred from homology"/>
<dbReference type="PANTHER" id="PTHR48047">
    <property type="entry name" value="GLYCOSYLTRANSFERASE"/>
    <property type="match status" value="1"/>
</dbReference>
<keyword evidence="2" id="KW-0808">Transferase</keyword>
<dbReference type="InterPro" id="IPR002213">
    <property type="entry name" value="UDP_glucos_trans"/>
</dbReference>